<organism evidence="3 4">
    <name type="scientific">Legionella worsleiensis</name>
    <dbReference type="NCBI Taxonomy" id="45076"/>
    <lineage>
        <taxon>Bacteria</taxon>
        <taxon>Pseudomonadati</taxon>
        <taxon>Pseudomonadota</taxon>
        <taxon>Gammaproteobacteria</taxon>
        <taxon>Legionellales</taxon>
        <taxon>Legionellaceae</taxon>
        <taxon>Legionella</taxon>
    </lineage>
</organism>
<sequence length="601" mass="69407">MTDVTHKIYQYDPHAHVKIWLSMKPDNFMNTENQMRLITMRENNPADSISLVYDSSLLNEQAINSLNLFCAEHRITPVDAHQFATNLNSEHEHTLYELYRDEITHFNEGGNPALASDILRWLSPVYTRGTYTDFDVPVDTAKLPKKMDVQAPLLLNIGSLRIRNKDIILSNNDYIAIADPLAAQNDINKIQQGMIDVLRHYTTDFIEKTAEEFGKNSFLNKYFINFMKNRSESIYIARSKNIFSGGKEPSSRQLRQYINEIMNDSEQFINFNKISDQETRESVLLRLRNELKSQIGFFKWFFFRNEYKEINAALQKTDSQLLDYLMKKERTLYLKSIVVCTTGPIAIAKFLFNNYVFHSNDFNHTVQPYSFNHYGLKKAFQSLNSIPMSTSLWGMMTFLGTEDGTLNDSSWLETGAQLQKTRGEILQNQKRTLQHELPEILDTAKKSIEEHIKQLQSRSTGFWGLFFSQRKLNKIEALQQISACFKHDHFDTNQFKTALNTIKANKKSVYAGLFSNHTQHLIETLKQNCTKAIVFGLTTNRAITIKKKSNPHSDSSLPAASSTENKLKPIHEQGLSFFKQNKKSDHHAPTSQTEERQFTID</sequence>
<name>A0A0W1AFQ3_9GAMM</name>
<dbReference type="GO" id="GO:0016740">
    <property type="term" value="F:transferase activity"/>
    <property type="evidence" value="ECO:0007669"/>
    <property type="project" value="UniProtKB-KW"/>
</dbReference>
<dbReference type="Proteomes" id="UP000054662">
    <property type="component" value="Unassembled WGS sequence"/>
</dbReference>
<dbReference type="EMBL" id="LNZC01000011">
    <property type="protein sequence ID" value="KTD80199.1"/>
    <property type="molecule type" value="Genomic_DNA"/>
</dbReference>
<keyword evidence="4" id="KW-1185">Reference proteome</keyword>
<dbReference type="Pfam" id="PF16849">
    <property type="entry name" value="Glyco_transf_88"/>
    <property type="match status" value="1"/>
</dbReference>
<protein>
    <submittedName>
        <fullName evidence="3">Putative glucosyltransferase Lgt1</fullName>
    </submittedName>
</protein>
<reference evidence="3 4" key="1">
    <citation type="submission" date="2015-11" db="EMBL/GenBank/DDBJ databases">
        <title>Genomic analysis of 38 Legionella species identifies large and diverse effector repertoires.</title>
        <authorList>
            <person name="Burstein D."/>
            <person name="Amaro F."/>
            <person name="Zusman T."/>
            <person name="Lifshitz Z."/>
            <person name="Cohen O."/>
            <person name="Gilbert J.A."/>
            <person name="Pupko T."/>
            <person name="Shuman H.A."/>
            <person name="Segal G."/>
        </authorList>
    </citation>
    <scope>NUCLEOTIDE SEQUENCE [LARGE SCALE GENOMIC DNA]</scope>
    <source>
        <strain evidence="3 4">ATCC 49508</strain>
    </source>
</reference>
<evidence type="ECO:0000313" key="4">
    <source>
        <dbReference type="Proteomes" id="UP000054662"/>
    </source>
</evidence>
<comment type="caution">
    <text evidence="3">The sequence shown here is derived from an EMBL/GenBank/DDBJ whole genome shotgun (WGS) entry which is preliminary data.</text>
</comment>
<keyword evidence="3" id="KW-0808">Transferase</keyword>
<dbReference type="Gene3D" id="3.90.550.20">
    <property type="match status" value="1"/>
</dbReference>
<evidence type="ECO:0000313" key="3">
    <source>
        <dbReference type="EMBL" id="KTD80199.1"/>
    </source>
</evidence>
<dbReference type="RefSeq" id="WP_065235842.1">
    <property type="nucleotide sequence ID" value="NZ_CBCRUR010000009.1"/>
</dbReference>
<dbReference type="PATRIC" id="fig|45076.6.peg.1203"/>
<evidence type="ECO:0000256" key="1">
    <source>
        <dbReference type="SAM" id="MobiDB-lite"/>
    </source>
</evidence>
<gene>
    <name evidence="3" type="ORF">Lwor_1107</name>
</gene>
<accession>A0A0W1AFQ3</accession>
<feature type="compositionally biased region" description="Polar residues" evidence="1">
    <location>
        <begin position="552"/>
        <end position="564"/>
    </location>
</feature>
<dbReference type="STRING" id="45076.Lwor_1107"/>
<evidence type="ECO:0000259" key="2">
    <source>
        <dbReference type="Pfam" id="PF16849"/>
    </source>
</evidence>
<dbReference type="InterPro" id="IPR031757">
    <property type="entry name" value="Lgt1_Glycosyltransf"/>
</dbReference>
<dbReference type="AlphaFoldDB" id="A0A0W1AFQ3"/>
<feature type="domain" description="Lgt1 glycosyltransferase" evidence="2">
    <location>
        <begin position="8"/>
        <end position="350"/>
    </location>
</feature>
<feature type="compositionally biased region" description="Basic and acidic residues" evidence="1">
    <location>
        <begin position="582"/>
        <end position="601"/>
    </location>
</feature>
<proteinExistence type="predicted"/>
<feature type="region of interest" description="Disordered" evidence="1">
    <location>
        <begin position="546"/>
        <end position="601"/>
    </location>
</feature>